<protein>
    <submittedName>
        <fullName evidence="2">Uncharacterized protein</fullName>
    </submittedName>
</protein>
<feature type="compositionally biased region" description="Polar residues" evidence="1">
    <location>
        <begin position="62"/>
        <end position="71"/>
    </location>
</feature>
<name>A0A2T5M3I5_9EURO</name>
<organism evidence="2 3">
    <name type="scientific">Aspergillus ochraceoroseus IBT 24754</name>
    <dbReference type="NCBI Taxonomy" id="1392256"/>
    <lineage>
        <taxon>Eukaryota</taxon>
        <taxon>Fungi</taxon>
        <taxon>Dikarya</taxon>
        <taxon>Ascomycota</taxon>
        <taxon>Pezizomycotina</taxon>
        <taxon>Eurotiomycetes</taxon>
        <taxon>Eurotiomycetidae</taxon>
        <taxon>Eurotiales</taxon>
        <taxon>Aspergillaceae</taxon>
        <taxon>Aspergillus</taxon>
        <taxon>Aspergillus subgen. Nidulantes</taxon>
    </lineage>
</organism>
<evidence type="ECO:0000313" key="3">
    <source>
        <dbReference type="Proteomes" id="UP000244073"/>
    </source>
</evidence>
<dbReference type="RefSeq" id="XP_040754490.1">
    <property type="nucleotide sequence ID" value="XM_040896780.1"/>
</dbReference>
<proteinExistence type="predicted"/>
<dbReference type="VEuPathDB" id="FungiDB:P175DRAFT_0499655"/>
<feature type="region of interest" description="Disordered" evidence="1">
    <location>
        <begin position="18"/>
        <end position="42"/>
    </location>
</feature>
<feature type="region of interest" description="Disordered" evidence="1">
    <location>
        <begin position="52"/>
        <end position="71"/>
    </location>
</feature>
<dbReference type="AlphaFoldDB" id="A0A2T5M3I5"/>
<gene>
    <name evidence="2" type="ORF">P175DRAFT_0499655</name>
</gene>
<sequence>MFLLSAVQILHCHEGRERGGGDLNGLITSGPQGGGVSSGTKDDKIEHLDLIKLEGGNPGNPRGTNSTEYRA</sequence>
<comment type="caution">
    <text evidence="2">The sequence shown here is derived from an EMBL/GenBank/DDBJ whole genome shotgun (WGS) entry which is preliminary data.</text>
</comment>
<reference evidence="2 3" key="1">
    <citation type="journal article" date="2018" name="Proc. Natl. Acad. Sci. U.S.A.">
        <title>Linking secondary metabolites to gene clusters through genome sequencing of six diverse Aspergillus species.</title>
        <authorList>
            <person name="Kaerboelling I."/>
            <person name="Vesth T.C."/>
            <person name="Frisvad J.C."/>
            <person name="Nybo J.L."/>
            <person name="Theobald S."/>
            <person name="Kuo A."/>
            <person name="Bowyer P."/>
            <person name="Matsuda Y."/>
            <person name="Mondo S."/>
            <person name="Lyhne E.K."/>
            <person name="Kogle M.E."/>
            <person name="Clum A."/>
            <person name="Lipzen A."/>
            <person name="Salamov A."/>
            <person name="Ngan C.Y."/>
            <person name="Daum C."/>
            <person name="Chiniquy J."/>
            <person name="Barry K."/>
            <person name="LaButti K."/>
            <person name="Haridas S."/>
            <person name="Simmons B.A."/>
            <person name="Magnuson J.K."/>
            <person name="Mortensen U.H."/>
            <person name="Larsen T.O."/>
            <person name="Grigoriev I.V."/>
            <person name="Baker S.E."/>
            <person name="Andersen M.R."/>
        </authorList>
    </citation>
    <scope>NUCLEOTIDE SEQUENCE [LARGE SCALE GENOMIC DNA]</scope>
    <source>
        <strain evidence="2 3">IBT 24754</strain>
    </source>
</reference>
<dbReference type="Proteomes" id="UP000244073">
    <property type="component" value="Unassembled WGS sequence"/>
</dbReference>
<evidence type="ECO:0000313" key="2">
    <source>
        <dbReference type="EMBL" id="PTU23098.1"/>
    </source>
</evidence>
<dbReference type="GeneID" id="63813662"/>
<accession>A0A2T5M3I5</accession>
<dbReference type="EMBL" id="MSFN02000002">
    <property type="protein sequence ID" value="PTU23098.1"/>
    <property type="molecule type" value="Genomic_DNA"/>
</dbReference>
<evidence type="ECO:0000256" key="1">
    <source>
        <dbReference type="SAM" id="MobiDB-lite"/>
    </source>
</evidence>